<accession>A0A7W2I467</accession>
<dbReference type="RefSeq" id="WP_181889352.1">
    <property type="nucleotide sequence ID" value="NZ_JACDTZ010000001.1"/>
</dbReference>
<proteinExistence type="predicted"/>
<dbReference type="AlphaFoldDB" id="A0A7W2I467"/>
<dbReference type="Gene3D" id="3.30.565.60">
    <property type="match status" value="1"/>
</dbReference>
<dbReference type="EMBL" id="JACDTZ010000001">
    <property type="protein sequence ID" value="MBA5244788.1"/>
    <property type="molecule type" value="Genomic_DNA"/>
</dbReference>
<dbReference type="InterPro" id="IPR038475">
    <property type="entry name" value="RecG_C_sf"/>
</dbReference>
<dbReference type="Gene3D" id="3.30.950.30">
    <property type="entry name" value="Schlafen, AAA domain"/>
    <property type="match status" value="1"/>
</dbReference>
<comment type="caution">
    <text evidence="2">The sequence shown here is derived from an EMBL/GenBank/DDBJ whole genome shotgun (WGS) entry which is preliminary data.</text>
</comment>
<dbReference type="PANTHER" id="PTHR30595">
    <property type="entry name" value="GLPR-RELATED TRANSCRIPTIONAL REPRESSOR"/>
    <property type="match status" value="1"/>
</dbReference>
<dbReference type="Proteomes" id="UP000523682">
    <property type="component" value="Unassembled WGS sequence"/>
</dbReference>
<feature type="domain" description="Schlafen AlbA-2" evidence="1">
    <location>
        <begin position="31"/>
        <end position="137"/>
    </location>
</feature>
<dbReference type="Pfam" id="PF13749">
    <property type="entry name" value="HATPase_c_4"/>
    <property type="match status" value="1"/>
</dbReference>
<keyword evidence="3" id="KW-1185">Reference proteome</keyword>
<dbReference type="Pfam" id="PF04326">
    <property type="entry name" value="SLFN_AlbA_2"/>
    <property type="match status" value="1"/>
</dbReference>
<protein>
    <submittedName>
        <fullName evidence="2">Putative DNA binding domain-containing protein</fullName>
    </submittedName>
</protein>
<evidence type="ECO:0000313" key="3">
    <source>
        <dbReference type="Proteomes" id="UP000523682"/>
    </source>
</evidence>
<reference evidence="2 3" key="1">
    <citation type="submission" date="2020-07" db="EMBL/GenBank/DDBJ databases">
        <title>Draft genome and description of Corynebacterium haemomassiliense strain Marseile-Q3615 sp. nov.</title>
        <authorList>
            <person name="Boxberger M."/>
            <person name="La Scola B."/>
        </authorList>
    </citation>
    <scope>NUCLEOTIDE SEQUENCE [LARGE SCALE GENOMIC DNA]</scope>
    <source>
        <strain evidence="2 3">Marseille-Q3615</strain>
    </source>
</reference>
<gene>
    <name evidence="2" type="ORF">H0193_08205</name>
</gene>
<dbReference type="InterPro" id="IPR038461">
    <property type="entry name" value="Schlafen_AlbA_2_dom_sf"/>
</dbReference>
<evidence type="ECO:0000313" key="2">
    <source>
        <dbReference type="EMBL" id="MBA5244788.1"/>
    </source>
</evidence>
<dbReference type="Gene3D" id="6.10.10.130">
    <property type="match status" value="1"/>
</dbReference>
<name>A0A7W2I467_9CORY</name>
<evidence type="ECO:0000259" key="1">
    <source>
        <dbReference type="Pfam" id="PF04326"/>
    </source>
</evidence>
<sequence length="578" mass="62967">MVTESAWDDLAPHVRDALEAIHGGATADSQESLILEFKEDPASREGEKGAKAKLVEKLLNEAICMANSEAATGHIVVGVADKATGEAAFTGTQMDEEKLAQKIFNGTKPNMNVQITPVRAWGARLLVIHVPEARALYTRGDGAAKRRTADAQFSCQPMTEEMRRSIDEARRNPDYSNGPADISVDDLPLAVIEEARRMLREHRRARGSEAAVPQTTTGLLRELGLVRDDGQLKQAAEILLADPDPTDVVVRHLWRSIPGEDPKATLISDPVLLALPRLRRLIAENGDREIERVQFDGGEEIAISRFPEQAVDEVVSNAFIHRDWRLPGPVVVEQTYRTLKITSPGPLPPGVSVDKLLTTTSVPRNNRLMAAMRTLGLAEESSRGFDRMWATMIRTGRNVPEVFATGSHVQVVLAAQQPDTTFIKGLRKLSELYGEAVIGSVATLIVLWHLNSAPLITAATAAHKTQLTALEVEELMGVLVELGLLDSVADASEWTLSGEARKLLGRGRAGDLATVSIQEWIEAKLVDGESLRSADIADQTGVSVAEAGRILRHLRSLGRAQIDPEGPPRGRGTRWIRA</sequence>
<dbReference type="InterPro" id="IPR007421">
    <property type="entry name" value="Schlafen_AlbA_2_dom"/>
</dbReference>
<organism evidence="2 3">
    <name type="scientific">Corynebacterium haemomassiliense</name>
    <dbReference type="NCBI Taxonomy" id="2754726"/>
    <lineage>
        <taxon>Bacteria</taxon>
        <taxon>Bacillati</taxon>
        <taxon>Actinomycetota</taxon>
        <taxon>Actinomycetes</taxon>
        <taxon>Mycobacteriales</taxon>
        <taxon>Corynebacteriaceae</taxon>
        <taxon>Corynebacterium</taxon>
    </lineage>
</organism>
<dbReference type="PANTHER" id="PTHR30595:SF6">
    <property type="entry name" value="SCHLAFEN ALBA-2 DOMAIN-CONTAINING PROTEIN"/>
    <property type="match status" value="1"/>
</dbReference>